<dbReference type="Proteomes" id="UP000324800">
    <property type="component" value="Unassembled WGS sequence"/>
</dbReference>
<comment type="caution">
    <text evidence="3">The sequence shown here is derived from an EMBL/GenBank/DDBJ whole genome shotgun (WGS) entry which is preliminary data.</text>
</comment>
<gene>
    <name evidence="3" type="ORF">EZS28_033570</name>
</gene>
<dbReference type="InterPro" id="IPR002104">
    <property type="entry name" value="Integrase_catalytic"/>
</dbReference>
<keyword evidence="1" id="KW-0233">DNA recombination</keyword>
<organism evidence="3 4">
    <name type="scientific">Streblomastix strix</name>
    <dbReference type="NCBI Taxonomy" id="222440"/>
    <lineage>
        <taxon>Eukaryota</taxon>
        <taxon>Metamonada</taxon>
        <taxon>Preaxostyla</taxon>
        <taxon>Oxymonadida</taxon>
        <taxon>Streblomastigidae</taxon>
        <taxon>Streblomastix</taxon>
    </lineage>
</organism>
<sequence length="353" mass="40312">MKGAGASKEDINNQIIQLNKSWRRHRQGLCYSAKYLQINNMQTTDLVSLKQLQIFKINLMAWLRSCLLTPAAILNAKTAISTLLISIRIPEKQIYNNTTSTSVKSERKHTAKEIQDKQTYNIDDLLKYIRRRVESIDIMEEDELQGITLALLMAITTRRMSEISRAALHVDSITSAQFVLHTDICKVGGGKVTLTIKKAKDTTICPVKWFTKWWKFQESRSNNGKILWLDNTHGKPASDDKCSQLAKLIIKAAGLPYKERITELRAAAITKMIDKGFQMPVINAWSIHSNTAKTLQRYYYRANCNEIIEKLLSTVNPIELRTTAEQNKTQYGTLIKQYQTRSKPQTLLGGKYK</sequence>
<feature type="domain" description="Tyr recombinase" evidence="2">
    <location>
        <begin position="124"/>
        <end position="312"/>
    </location>
</feature>
<proteinExistence type="predicted"/>
<dbReference type="PROSITE" id="PS51898">
    <property type="entry name" value="TYR_RECOMBINASE"/>
    <property type="match status" value="1"/>
</dbReference>
<dbReference type="EMBL" id="SNRW01014955">
    <property type="protein sequence ID" value="KAA6370902.1"/>
    <property type="molecule type" value="Genomic_DNA"/>
</dbReference>
<accession>A0A5J4ULH8</accession>
<dbReference type="GO" id="GO:0003677">
    <property type="term" value="F:DNA binding"/>
    <property type="evidence" value="ECO:0007669"/>
    <property type="project" value="InterPro"/>
</dbReference>
<dbReference type="SUPFAM" id="SSF56349">
    <property type="entry name" value="DNA breaking-rejoining enzymes"/>
    <property type="match status" value="1"/>
</dbReference>
<name>A0A5J4ULH8_9EUKA</name>
<protein>
    <recommendedName>
        <fullName evidence="2">Tyr recombinase domain-containing protein</fullName>
    </recommendedName>
</protein>
<evidence type="ECO:0000259" key="2">
    <source>
        <dbReference type="PROSITE" id="PS51898"/>
    </source>
</evidence>
<dbReference type="InterPro" id="IPR013762">
    <property type="entry name" value="Integrase-like_cat_sf"/>
</dbReference>
<dbReference type="AlphaFoldDB" id="A0A5J4ULH8"/>
<dbReference type="GO" id="GO:0015074">
    <property type="term" value="P:DNA integration"/>
    <property type="evidence" value="ECO:0007669"/>
    <property type="project" value="InterPro"/>
</dbReference>
<reference evidence="3 4" key="1">
    <citation type="submission" date="2019-03" db="EMBL/GenBank/DDBJ databases">
        <title>Single cell metagenomics reveals metabolic interactions within the superorganism composed of flagellate Streblomastix strix and complex community of Bacteroidetes bacteria on its surface.</title>
        <authorList>
            <person name="Treitli S.C."/>
            <person name="Kolisko M."/>
            <person name="Husnik F."/>
            <person name="Keeling P."/>
            <person name="Hampl V."/>
        </authorList>
    </citation>
    <scope>NUCLEOTIDE SEQUENCE [LARGE SCALE GENOMIC DNA]</scope>
    <source>
        <strain evidence="3">ST1C</strain>
    </source>
</reference>
<evidence type="ECO:0000313" key="4">
    <source>
        <dbReference type="Proteomes" id="UP000324800"/>
    </source>
</evidence>
<evidence type="ECO:0000256" key="1">
    <source>
        <dbReference type="ARBA" id="ARBA00023172"/>
    </source>
</evidence>
<dbReference type="Gene3D" id="1.10.443.10">
    <property type="entry name" value="Intergrase catalytic core"/>
    <property type="match status" value="1"/>
</dbReference>
<evidence type="ECO:0000313" key="3">
    <source>
        <dbReference type="EMBL" id="KAA6370902.1"/>
    </source>
</evidence>
<dbReference type="InterPro" id="IPR011010">
    <property type="entry name" value="DNA_brk_join_enz"/>
</dbReference>
<dbReference type="GO" id="GO:0006310">
    <property type="term" value="P:DNA recombination"/>
    <property type="evidence" value="ECO:0007669"/>
    <property type="project" value="UniProtKB-KW"/>
</dbReference>